<dbReference type="EMBL" id="BGZK01000009">
    <property type="protein sequence ID" value="GBP03078.1"/>
    <property type="molecule type" value="Genomic_DNA"/>
</dbReference>
<dbReference type="AlphaFoldDB" id="A0A4C1SPB7"/>
<evidence type="ECO:0000313" key="1">
    <source>
        <dbReference type="EMBL" id="GBP03078.1"/>
    </source>
</evidence>
<name>A0A4C1SPB7_EUMVA</name>
<sequence>MGLEQVQLSINLEDRKTGRPIRYGCESVYQEHVALLRMGAFFIHETKPGSEPKAHARTCSWKRLQKTRRRRVYEKHVKCMATPPRVPEAGQNSSSLRVQGMLRDAPAHSVWHDAHNGGWPNIY</sequence>
<comment type="caution">
    <text evidence="1">The sequence shown here is derived from an EMBL/GenBank/DDBJ whole genome shotgun (WGS) entry which is preliminary data.</text>
</comment>
<protein>
    <submittedName>
        <fullName evidence="1">Uncharacterized protein</fullName>
    </submittedName>
</protein>
<proteinExistence type="predicted"/>
<evidence type="ECO:0000313" key="2">
    <source>
        <dbReference type="Proteomes" id="UP000299102"/>
    </source>
</evidence>
<reference evidence="1 2" key="1">
    <citation type="journal article" date="2019" name="Commun. Biol.">
        <title>The bagworm genome reveals a unique fibroin gene that provides high tensile strength.</title>
        <authorList>
            <person name="Kono N."/>
            <person name="Nakamura H."/>
            <person name="Ohtoshi R."/>
            <person name="Tomita M."/>
            <person name="Numata K."/>
            <person name="Arakawa K."/>
        </authorList>
    </citation>
    <scope>NUCLEOTIDE SEQUENCE [LARGE SCALE GENOMIC DNA]</scope>
</reference>
<keyword evidence="2" id="KW-1185">Reference proteome</keyword>
<gene>
    <name evidence="1" type="ORF">EVAR_2564_1</name>
</gene>
<dbReference type="Proteomes" id="UP000299102">
    <property type="component" value="Unassembled WGS sequence"/>
</dbReference>
<organism evidence="1 2">
    <name type="scientific">Eumeta variegata</name>
    <name type="common">Bagworm moth</name>
    <name type="synonym">Eumeta japonica</name>
    <dbReference type="NCBI Taxonomy" id="151549"/>
    <lineage>
        <taxon>Eukaryota</taxon>
        <taxon>Metazoa</taxon>
        <taxon>Ecdysozoa</taxon>
        <taxon>Arthropoda</taxon>
        <taxon>Hexapoda</taxon>
        <taxon>Insecta</taxon>
        <taxon>Pterygota</taxon>
        <taxon>Neoptera</taxon>
        <taxon>Endopterygota</taxon>
        <taxon>Lepidoptera</taxon>
        <taxon>Glossata</taxon>
        <taxon>Ditrysia</taxon>
        <taxon>Tineoidea</taxon>
        <taxon>Psychidae</taxon>
        <taxon>Oiketicinae</taxon>
        <taxon>Eumeta</taxon>
    </lineage>
</organism>
<accession>A0A4C1SPB7</accession>